<evidence type="ECO:0000256" key="1">
    <source>
        <dbReference type="SAM" id="MobiDB-lite"/>
    </source>
</evidence>
<gene>
    <name evidence="2" type="ORF">EHUX00137_LOCUS40670</name>
</gene>
<accession>A0A7S3TLI8</accession>
<name>A0A7S3TLI8_EMIHU</name>
<protein>
    <submittedName>
        <fullName evidence="2">Uncharacterized protein</fullName>
    </submittedName>
</protein>
<dbReference type="EMBL" id="HBIR01052100">
    <property type="protein sequence ID" value="CAE0588048.1"/>
    <property type="molecule type" value="Transcribed_RNA"/>
</dbReference>
<sequence>MLDLAGGIVPVPTGVAVTKAVALQVYLLFQQQRLKHLAFKHVYLVLASFSLGYRVNSAPTAAVERLRRFFSSKESGARVGLAEDYKERVKKRSRDEILKQLTVPEARRHLMQLYDHEPLNFSFEVAGGGGGGDPGGSGTATTAPAPTQPAPGPLDVRTRTLATQLTLMAAGAHSASTSFGRAATRSSQQAGLAAERLLALPKHRA</sequence>
<organism evidence="2">
    <name type="scientific">Emiliania huxleyi</name>
    <name type="common">Coccolithophore</name>
    <name type="synonym">Pontosphaera huxleyi</name>
    <dbReference type="NCBI Taxonomy" id="2903"/>
    <lineage>
        <taxon>Eukaryota</taxon>
        <taxon>Haptista</taxon>
        <taxon>Haptophyta</taxon>
        <taxon>Prymnesiophyceae</taxon>
        <taxon>Isochrysidales</taxon>
        <taxon>Noelaerhabdaceae</taxon>
        <taxon>Emiliania</taxon>
    </lineage>
</organism>
<proteinExistence type="predicted"/>
<feature type="region of interest" description="Disordered" evidence="1">
    <location>
        <begin position="125"/>
        <end position="154"/>
    </location>
</feature>
<dbReference type="AlphaFoldDB" id="A0A7S3TLI8"/>
<evidence type="ECO:0000313" key="2">
    <source>
        <dbReference type="EMBL" id="CAE0588048.1"/>
    </source>
</evidence>
<reference evidence="2" key="1">
    <citation type="submission" date="2021-01" db="EMBL/GenBank/DDBJ databases">
        <authorList>
            <person name="Corre E."/>
            <person name="Pelletier E."/>
            <person name="Niang G."/>
            <person name="Scheremetjew M."/>
            <person name="Finn R."/>
            <person name="Kale V."/>
            <person name="Holt S."/>
            <person name="Cochrane G."/>
            <person name="Meng A."/>
            <person name="Brown T."/>
            <person name="Cohen L."/>
        </authorList>
    </citation>
    <scope>NUCLEOTIDE SEQUENCE</scope>
    <source>
        <strain evidence="2">379</strain>
    </source>
</reference>
<feature type="compositionally biased region" description="Gly residues" evidence="1">
    <location>
        <begin position="126"/>
        <end position="138"/>
    </location>
</feature>